<dbReference type="Proteomes" id="UP000245119">
    <property type="component" value="Linkage Group LG7"/>
</dbReference>
<dbReference type="OrthoDB" id="6213961at2759"/>
<protein>
    <recommendedName>
        <fullName evidence="10">Ig-like domain-containing protein</fullName>
    </recommendedName>
</protein>
<gene>
    <name evidence="11" type="ORF">C0Q70_12973</name>
</gene>
<keyword evidence="4" id="KW-0130">Cell adhesion</keyword>
<comment type="caution">
    <text evidence="11">The sequence shown here is derived from an EMBL/GenBank/DDBJ whole genome shotgun (WGS) entry which is preliminary data.</text>
</comment>
<feature type="transmembrane region" description="Helical" evidence="9">
    <location>
        <begin position="1059"/>
        <end position="1084"/>
    </location>
</feature>
<evidence type="ECO:0000256" key="8">
    <source>
        <dbReference type="SAM" id="MobiDB-lite"/>
    </source>
</evidence>
<feature type="transmembrane region" description="Helical" evidence="9">
    <location>
        <begin position="1541"/>
        <end position="1564"/>
    </location>
</feature>
<dbReference type="PROSITE" id="PS50835">
    <property type="entry name" value="IG_LIKE"/>
    <property type="match status" value="3"/>
</dbReference>
<dbReference type="InterPro" id="IPR051036">
    <property type="entry name" value="SIGLEC"/>
</dbReference>
<dbReference type="GO" id="GO:0007155">
    <property type="term" value="P:cell adhesion"/>
    <property type="evidence" value="ECO:0007669"/>
    <property type="project" value="UniProtKB-KW"/>
</dbReference>
<keyword evidence="3" id="KW-0430">Lectin</keyword>
<dbReference type="PANTHER" id="PTHR12035:SF125">
    <property type="entry name" value="SIALIC ACID-BINDING IG-LIKE LECTIN 5"/>
    <property type="match status" value="1"/>
</dbReference>
<dbReference type="GO" id="GO:0005886">
    <property type="term" value="C:plasma membrane"/>
    <property type="evidence" value="ECO:0007669"/>
    <property type="project" value="TreeGrafter"/>
</dbReference>
<feature type="domain" description="Ig-like" evidence="10">
    <location>
        <begin position="1196"/>
        <end position="1281"/>
    </location>
</feature>
<organism evidence="11 12">
    <name type="scientific">Pomacea canaliculata</name>
    <name type="common">Golden apple snail</name>
    <dbReference type="NCBI Taxonomy" id="400727"/>
    <lineage>
        <taxon>Eukaryota</taxon>
        <taxon>Metazoa</taxon>
        <taxon>Spiralia</taxon>
        <taxon>Lophotrochozoa</taxon>
        <taxon>Mollusca</taxon>
        <taxon>Gastropoda</taxon>
        <taxon>Caenogastropoda</taxon>
        <taxon>Architaenioglossa</taxon>
        <taxon>Ampullarioidea</taxon>
        <taxon>Ampullariidae</taxon>
        <taxon>Pomacea</taxon>
    </lineage>
</organism>
<dbReference type="InterPro" id="IPR007110">
    <property type="entry name" value="Ig-like_dom"/>
</dbReference>
<keyword evidence="5 9" id="KW-1133">Transmembrane helix</keyword>
<feature type="transmembrane region" description="Helical" evidence="9">
    <location>
        <begin position="573"/>
        <end position="596"/>
    </location>
</feature>
<dbReference type="PANTHER" id="PTHR12035">
    <property type="entry name" value="SIALIC ACID BINDING IMMUNOGLOBULIN-LIKE LECTIN"/>
    <property type="match status" value="1"/>
</dbReference>
<evidence type="ECO:0000256" key="3">
    <source>
        <dbReference type="ARBA" id="ARBA00022734"/>
    </source>
</evidence>
<evidence type="ECO:0000313" key="11">
    <source>
        <dbReference type="EMBL" id="PVD27799.1"/>
    </source>
</evidence>
<dbReference type="SUPFAM" id="SSF48726">
    <property type="entry name" value="Immunoglobulin"/>
    <property type="match status" value="2"/>
</dbReference>
<keyword evidence="12" id="KW-1185">Reference proteome</keyword>
<keyword evidence="2 9" id="KW-0812">Transmembrane</keyword>
<evidence type="ECO:0000256" key="9">
    <source>
        <dbReference type="SAM" id="Phobius"/>
    </source>
</evidence>
<evidence type="ECO:0000256" key="4">
    <source>
        <dbReference type="ARBA" id="ARBA00022889"/>
    </source>
</evidence>
<reference evidence="11 12" key="1">
    <citation type="submission" date="2018-04" db="EMBL/GenBank/DDBJ databases">
        <title>The genome of golden apple snail Pomacea canaliculata provides insight into stress tolerance and invasive adaptation.</title>
        <authorList>
            <person name="Liu C."/>
            <person name="Liu B."/>
            <person name="Ren Y."/>
            <person name="Zhang Y."/>
            <person name="Wang H."/>
            <person name="Li S."/>
            <person name="Jiang F."/>
            <person name="Yin L."/>
            <person name="Zhang G."/>
            <person name="Qian W."/>
            <person name="Fan W."/>
        </authorList>
    </citation>
    <scope>NUCLEOTIDE SEQUENCE [LARGE SCALE GENOMIC DNA]</scope>
    <source>
        <strain evidence="11">SZHN2017</strain>
        <tissue evidence="11">Muscle</tissue>
    </source>
</reference>
<feature type="transmembrane region" description="Helical" evidence="9">
    <location>
        <begin position="137"/>
        <end position="160"/>
    </location>
</feature>
<evidence type="ECO:0000256" key="7">
    <source>
        <dbReference type="ARBA" id="ARBA00038361"/>
    </source>
</evidence>
<keyword evidence="6 9" id="KW-0472">Membrane</keyword>
<name>A0A2T7P2Z9_POMCA</name>
<dbReference type="InterPro" id="IPR013783">
    <property type="entry name" value="Ig-like_fold"/>
</dbReference>
<evidence type="ECO:0000256" key="6">
    <source>
        <dbReference type="ARBA" id="ARBA00023136"/>
    </source>
</evidence>
<feature type="domain" description="Ig-like" evidence="10">
    <location>
        <begin position="32"/>
        <end position="111"/>
    </location>
</feature>
<evidence type="ECO:0000256" key="5">
    <source>
        <dbReference type="ARBA" id="ARBA00022989"/>
    </source>
</evidence>
<dbReference type="GO" id="GO:0033691">
    <property type="term" value="F:sialic acid binding"/>
    <property type="evidence" value="ECO:0007669"/>
    <property type="project" value="TreeGrafter"/>
</dbReference>
<evidence type="ECO:0000256" key="1">
    <source>
        <dbReference type="ARBA" id="ARBA00004167"/>
    </source>
</evidence>
<dbReference type="GO" id="GO:0030246">
    <property type="term" value="F:carbohydrate binding"/>
    <property type="evidence" value="ECO:0007669"/>
    <property type="project" value="UniProtKB-KW"/>
</dbReference>
<dbReference type="EMBL" id="PZQS01000007">
    <property type="protein sequence ID" value="PVD27799.1"/>
    <property type="molecule type" value="Genomic_DNA"/>
</dbReference>
<evidence type="ECO:0000313" key="12">
    <source>
        <dbReference type="Proteomes" id="UP000245119"/>
    </source>
</evidence>
<feature type="domain" description="Ig-like" evidence="10">
    <location>
        <begin position="946"/>
        <end position="1022"/>
    </location>
</feature>
<dbReference type="InterPro" id="IPR003599">
    <property type="entry name" value="Ig_sub"/>
</dbReference>
<comment type="subcellular location">
    <subcellularLocation>
        <location evidence="1">Membrane</location>
        <topology evidence="1">Single-pass membrane protein</topology>
    </subcellularLocation>
</comment>
<proteinExistence type="inferred from homology"/>
<feature type="region of interest" description="Disordered" evidence="8">
    <location>
        <begin position="1036"/>
        <end position="1055"/>
    </location>
</feature>
<sequence length="1719" mass="189296">MCEREKEKQRNIEQEIDSVCVKDTKKQRLDGPSAVLLNSTQKDAENGSYIISVTCTAVDVYPSAVFTWNITCLRQTTHTNIQHCIVKLTEHEELSVTCTASNAYYKHVFLSQTILLPISADEASATAAGTGSLNGGLIGGVTAAAVVVLVIIAVVVVYIIKRRKGMAKQEGCTSGSSSDFGNFLKHNNPLSKLYAVVKKPKPQTPIERHSAPSGDLYTIPTSGTIQQGENGYNSVYETADSTAFYEENNFDHQAEEVAKETSEWTAKAQSTVTPAVAVKKFQDLSDPVYDTARRPANNEHNYVDLAQNRCKEGQPTAASYDMVTRQDGDEHGYVGLTHTGHNASESAAINIEECPTGMINVTEDDELSLTCGPSYSEIEWFYSRNSSLGDYIGYCSGTYCYSTQTNKFRIHANWASWPSRLYKSTLDITNVTREEARFFHCKDSESMYTCRLRVTEPPKKPEINCSETVLEGSTVVCMCTSQNRGNPPAKFAWDGIDTDILLLRNVTRQQNCTKYACRQTWGPYGFINTTVNYTLTVACMYLVTSTEESITQADEKSTKEKDTSSSGSINGGLIGGIVAAVVFAIIVGAVIVIFIVKRRKDPMYETARKPDNNEHNYEDLTQNRCEVRQPTGKNIGHWIFALTIKECPDEMRNVPEDSKIRLTCGQYLTKIEWYHSYDRMLRGYIGNCIKRSCDPTQRNQLRLDAEWASWAYDSSSYKSTLDITTVTRDEAGFFHCRNYYTDDRASCRLRVTASAEVVFKNCSVGISDWQVKGECLVEKMYASDDVYTCTWSVKNIQVPGVFQRPLSSYQSRGRTYMRGVCSFIQQIPFNGYSFTSSISYTYKISIDPGPQDSLVTTIKIEPPKKPEINCSEIVHEGSTVICNCTSQNKGNPPAKFVWDGINTDRLLLQNVSRQQSFTNYTCRQTWDPIGVINTTVHYTFKVAYGPSAVDISIVISENGAKSFMCTAKDVFPSAIFRWNITCDKKNNTMTTSTCTLPRRGTDDDIVVQCTASNTAFPDLSVTKIFVGDYTSTKTEISSSGTEQANEQSKYSSSSDTNNGGLIGGVVAAVIFAIIVGAVIAVIIVKRRKDPVYNTARRPANKEHNYEDLTQNRCEVRQPTGVSYEVVTRQSSDEHVYGDGTLKGQSASKTEGLHISGCENSIIEGTVPSFTCGTFEEEMLQWTAYNYLGQTVIPDGPSSVHISGNTKISKNGTETVLVCTAIDVYPSAVFVWNITCDNETHNETSSTCILSTAHVDDEMTIECKASNSVFENVSSSEVYALSTRGSGEPESKRSVLGSSSNTANFCEETTRSSNPYSVANKSKTGTSVKQYETPSGNLYTAGTQLIVNHKELENTAFDEAPDCYMLTNLGSLGKNLASASDLLQLTTPPEDLPAISTSMRTLIKISSLRAPESRLTIGGCEQGSVVVTNGTDPSFTCTTSLSNWLWWKIFSEEGTYFGYCNRWGCTPWNIQYTVDVKGSSSSVYTSSLMIKRITGNSTRTLVCSSPGEPLEAWCSLTITNEQFTKENEDKGTGSSVDEKGAIIGGVIGGVVLLAIVIAIIVVCILRRKKGLTIGGCEQGSVDVTEDTDPSFTCPASSSHQIQWKVYSEQEKELYSAYCKSRTCKPLNNQFNLSIIGSKYGDYTSRLMIKGITRESAQRLVCIVSSERAECTLRVIEKEQEKDSNGKGGIIGGVVTAVIVIAIIGTIITVYTVKHRKGLTT</sequence>
<dbReference type="InterPro" id="IPR036179">
    <property type="entry name" value="Ig-like_dom_sf"/>
</dbReference>
<feature type="transmembrane region" description="Helical" evidence="9">
    <location>
        <begin position="1688"/>
        <end position="1711"/>
    </location>
</feature>
<accession>A0A2T7P2Z9</accession>
<evidence type="ECO:0000259" key="10">
    <source>
        <dbReference type="PROSITE" id="PS50835"/>
    </source>
</evidence>
<evidence type="ECO:0000256" key="2">
    <source>
        <dbReference type="ARBA" id="ARBA00022692"/>
    </source>
</evidence>
<dbReference type="Gene3D" id="2.60.40.10">
    <property type="entry name" value="Immunoglobulins"/>
    <property type="match status" value="1"/>
</dbReference>
<comment type="similarity">
    <text evidence="7">Belongs to the immunoglobulin superfamily. SIGLEC (sialic acid binding Ig-like lectin) family.</text>
</comment>
<dbReference type="SMART" id="SM00409">
    <property type="entry name" value="IG"/>
    <property type="match status" value="5"/>
</dbReference>